<reference evidence="1" key="1">
    <citation type="submission" date="2014-11" db="EMBL/GenBank/DDBJ databases">
        <authorList>
            <person name="Amaro Gonzalez C."/>
        </authorList>
    </citation>
    <scope>NUCLEOTIDE SEQUENCE</scope>
</reference>
<proteinExistence type="predicted"/>
<evidence type="ECO:0000313" key="1">
    <source>
        <dbReference type="EMBL" id="JAH87965.1"/>
    </source>
</evidence>
<name>A0A0E9WEH0_ANGAN</name>
<dbReference type="AlphaFoldDB" id="A0A0E9WEH0"/>
<sequence>MVTTGHESQTEEKNISNWRWNYRLDSKTARGFLIFH</sequence>
<accession>A0A0E9WEH0</accession>
<organism evidence="1">
    <name type="scientific">Anguilla anguilla</name>
    <name type="common">European freshwater eel</name>
    <name type="synonym">Muraena anguilla</name>
    <dbReference type="NCBI Taxonomy" id="7936"/>
    <lineage>
        <taxon>Eukaryota</taxon>
        <taxon>Metazoa</taxon>
        <taxon>Chordata</taxon>
        <taxon>Craniata</taxon>
        <taxon>Vertebrata</taxon>
        <taxon>Euteleostomi</taxon>
        <taxon>Actinopterygii</taxon>
        <taxon>Neopterygii</taxon>
        <taxon>Teleostei</taxon>
        <taxon>Anguilliformes</taxon>
        <taxon>Anguillidae</taxon>
        <taxon>Anguilla</taxon>
    </lineage>
</organism>
<reference evidence="1" key="2">
    <citation type="journal article" date="2015" name="Fish Shellfish Immunol.">
        <title>Early steps in the European eel (Anguilla anguilla)-Vibrio vulnificus interaction in the gills: Role of the RtxA13 toxin.</title>
        <authorList>
            <person name="Callol A."/>
            <person name="Pajuelo D."/>
            <person name="Ebbesson L."/>
            <person name="Teles M."/>
            <person name="MacKenzie S."/>
            <person name="Amaro C."/>
        </authorList>
    </citation>
    <scope>NUCLEOTIDE SEQUENCE</scope>
</reference>
<protein>
    <submittedName>
        <fullName evidence="1">Uncharacterized protein</fullName>
    </submittedName>
</protein>
<dbReference type="EMBL" id="GBXM01020612">
    <property type="protein sequence ID" value="JAH87965.1"/>
    <property type="molecule type" value="Transcribed_RNA"/>
</dbReference>